<organism evidence="2 3">
    <name type="scientific">Nocardia callitridis</name>
    <dbReference type="NCBI Taxonomy" id="648753"/>
    <lineage>
        <taxon>Bacteria</taxon>
        <taxon>Bacillati</taxon>
        <taxon>Actinomycetota</taxon>
        <taxon>Actinomycetes</taxon>
        <taxon>Mycobacteriales</taxon>
        <taxon>Nocardiaceae</taxon>
        <taxon>Nocardia</taxon>
    </lineage>
</organism>
<evidence type="ECO:0000256" key="1">
    <source>
        <dbReference type="SAM" id="Phobius"/>
    </source>
</evidence>
<accession>A0ABP9JWJ9</accession>
<comment type="caution">
    <text evidence="2">The sequence shown here is derived from an EMBL/GenBank/DDBJ whole genome shotgun (WGS) entry which is preliminary data.</text>
</comment>
<evidence type="ECO:0008006" key="4">
    <source>
        <dbReference type="Google" id="ProtNLM"/>
    </source>
</evidence>
<proteinExistence type="predicted"/>
<name>A0ABP9JWJ9_9NOCA</name>
<keyword evidence="1" id="KW-1133">Transmembrane helix</keyword>
<keyword evidence="1" id="KW-0472">Membrane</keyword>
<evidence type="ECO:0000313" key="3">
    <source>
        <dbReference type="Proteomes" id="UP001500603"/>
    </source>
</evidence>
<evidence type="ECO:0000313" key="2">
    <source>
        <dbReference type="EMBL" id="GAA5045133.1"/>
    </source>
</evidence>
<reference evidence="3" key="1">
    <citation type="journal article" date="2019" name="Int. J. Syst. Evol. Microbiol.">
        <title>The Global Catalogue of Microorganisms (GCM) 10K type strain sequencing project: providing services to taxonomists for standard genome sequencing and annotation.</title>
        <authorList>
            <consortium name="The Broad Institute Genomics Platform"/>
            <consortium name="The Broad Institute Genome Sequencing Center for Infectious Disease"/>
            <person name="Wu L."/>
            <person name="Ma J."/>
        </authorList>
    </citation>
    <scope>NUCLEOTIDE SEQUENCE [LARGE SCALE GENOMIC DNA]</scope>
    <source>
        <strain evidence="3">JCM 18298</strain>
    </source>
</reference>
<dbReference type="EMBL" id="BAABJM010000001">
    <property type="protein sequence ID" value="GAA5045133.1"/>
    <property type="molecule type" value="Genomic_DNA"/>
</dbReference>
<sequence>MRSTPVRISAPGGATTARTRQTLPPVAWGPLLVLAGAVGIALLIASRNYGYFFDEAYFVVAGRDHLDWGYFDQPPLVPALAAAMDWLAPGSLLALRLPATLAGIGGVIV</sequence>
<keyword evidence="3" id="KW-1185">Reference proteome</keyword>
<gene>
    <name evidence="2" type="ORF">GCM10023318_08880</name>
</gene>
<protein>
    <recommendedName>
        <fullName evidence="4">Glycosyltransferase RgtA/B/C/D-like domain-containing protein</fullName>
    </recommendedName>
</protein>
<dbReference type="Proteomes" id="UP001500603">
    <property type="component" value="Unassembled WGS sequence"/>
</dbReference>
<feature type="transmembrane region" description="Helical" evidence="1">
    <location>
        <begin position="26"/>
        <end position="45"/>
    </location>
</feature>
<keyword evidence="1" id="KW-0812">Transmembrane</keyword>